<dbReference type="VEuPathDB" id="VectorBase:HLOH_046112"/>
<accession>A0A9J6H4W1</accession>
<organism evidence="1 2">
    <name type="scientific">Haemaphysalis longicornis</name>
    <name type="common">Bush tick</name>
    <dbReference type="NCBI Taxonomy" id="44386"/>
    <lineage>
        <taxon>Eukaryota</taxon>
        <taxon>Metazoa</taxon>
        <taxon>Ecdysozoa</taxon>
        <taxon>Arthropoda</taxon>
        <taxon>Chelicerata</taxon>
        <taxon>Arachnida</taxon>
        <taxon>Acari</taxon>
        <taxon>Parasitiformes</taxon>
        <taxon>Ixodida</taxon>
        <taxon>Ixodoidea</taxon>
        <taxon>Ixodidae</taxon>
        <taxon>Haemaphysalinae</taxon>
        <taxon>Haemaphysalis</taxon>
    </lineage>
</organism>
<evidence type="ECO:0000313" key="2">
    <source>
        <dbReference type="Proteomes" id="UP000821853"/>
    </source>
</evidence>
<evidence type="ECO:0000313" key="1">
    <source>
        <dbReference type="EMBL" id="KAH9382355.1"/>
    </source>
</evidence>
<gene>
    <name evidence="1" type="ORF">HPB48_021223</name>
</gene>
<dbReference type="Proteomes" id="UP000821853">
    <property type="component" value="Chromosome 9"/>
</dbReference>
<sequence>MTLQLRARKGLRREAARSWLSPTTRQRRSHHAGRARIVAKIRHTFPTETPTGFRYPEYEQNSILHFVKFKKRYCFVFVFLLQGTQETNVLI</sequence>
<protein>
    <submittedName>
        <fullName evidence="1">Uncharacterized protein</fullName>
    </submittedName>
</protein>
<reference evidence="1 2" key="1">
    <citation type="journal article" date="2020" name="Cell">
        <title>Large-Scale Comparative Analyses of Tick Genomes Elucidate Their Genetic Diversity and Vector Capacities.</title>
        <authorList>
            <consortium name="Tick Genome and Microbiome Consortium (TIGMIC)"/>
            <person name="Jia N."/>
            <person name="Wang J."/>
            <person name="Shi W."/>
            <person name="Du L."/>
            <person name="Sun Y."/>
            <person name="Zhan W."/>
            <person name="Jiang J.F."/>
            <person name="Wang Q."/>
            <person name="Zhang B."/>
            <person name="Ji P."/>
            <person name="Bell-Sakyi L."/>
            <person name="Cui X.M."/>
            <person name="Yuan T.T."/>
            <person name="Jiang B.G."/>
            <person name="Yang W.F."/>
            <person name="Lam T.T."/>
            <person name="Chang Q.C."/>
            <person name="Ding S.J."/>
            <person name="Wang X.J."/>
            <person name="Zhu J.G."/>
            <person name="Ruan X.D."/>
            <person name="Zhao L."/>
            <person name="Wei J.T."/>
            <person name="Ye R.Z."/>
            <person name="Que T.C."/>
            <person name="Du C.H."/>
            <person name="Zhou Y.H."/>
            <person name="Cheng J.X."/>
            <person name="Dai P.F."/>
            <person name="Guo W.B."/>
            <person name="Han X.H."/>
            <person name="Huang E.J."/>
            <person name="Li L.F."/>
            <person name="Wei W."/>
            <person name="Gao Y.C."/>
            <person name="Liu J.Z."/>
            <person name="Shao H.Z."/>
            <person name="Wang X."/>
            <person name="Wang C.C."/>
            <person name="Yang T.C."/>
            <person name="Huo Q.B."/>
            <person name="Li W."/>
            <person name="Chen H.Y."/>
            <person name="Chen S.E."/>
            <person name="Zhou L.G."/>
            <person name="Ni X.B."/>
            <person name="Tian J.H."/>
            <person name="Sheng Y."/>
            <person name="Liu T."/>
            <person name="Pan Y.S."/>
            <person name="Xia L.Y."/>
            <person name="Li J."/>
            <person name="Zhao F."/>
            <person name="Cao W.C."/>
        </authorList>
    </citation>
    <scope>NUCLEOTIDE SEQUENCE [LARGE SCALE GENOMIC DNA]</scope>
    <source>
        <strain evidence="1">HaeL-2018</strain>
    </source>
</reference>
<dbReference type="AlphaFoldDB" id="A0A9J6H4W1"/>
<name>A0A9J6H4W1_HAELO</name>
<dbReference type="EMBL" id="JABSTR010000011">
    <property type="protein sequence ID" value="KAH9382355.1"/>
    <property type="molecule type" value="Genomic_DNA"/>
</dbReference>
<comment type="caution">
    <text evidence="1">The sequence shown here is derived from an EMBL/GenBank/DDBJ whole genome shotgun (WGS) entry which is preliminary data.</text>
</comment>
<keyword evidence="2" id="KW-1185">Reference proteome</keyword>
<proteinExistence type="predicted"/>